<dbReference type="AlphaFoldDB" id="A0A4R6MDH1"/>
<dbReference type="InterPro" id="IPR023347">
    <property type="entry name" value="Lysozyme_dom_sf"/>
</dbReference>
<evidence type="ECO:0000259" key="3">
    <source>
        <dbReference type="Pfam" id="PF01471"/>
    </source>
</evidence>
<organism evidence="5 6">
    <name type="scientific">Marinomonas balearica</name>
    <dbReference type="NCBI Taxonomy" id="491947"/>
    <lineage>
        <taxon>Bacteria</taxon>
        <taxon>Pseudomonadati</taxon>
        <taxon>Pseudomonadota</taxon>
        <taxon>Gammaproteobacteria</taxon>
        <taxon>Oceanospirillales</taxon>
        <taxon>Oceanospirillaceae</taxon>
        <taxon>Marinomonas</taxon>
    </lineage>
</organism>
<dbReference type="Pfam" id="PF01471">
    <property type="entry name" value="PG_binding_1"/>
    <property type="match status" value="1"/>
</dbReference>
<dbReference type="SUPFAM" id="SSF69279">
    <property type="entry name" value="Phage tail proteins"/>
    <property type="match status" value="1"/>
</dbReference>
<dbReference type="GO" id="GO:0042742">
    <property type="term" value="P:defense response to bacterium"/>
    <property type="evidence" value="ECO:0007669"/>
    <property type="project" value="UniProtKB-KW"/>
</dbReference>
<name>A0A4R6MDH1_9GAMM</name>
<keyword evidence="1" id="KW-0929">Antimicrobial</keyword>
<dbReference type="Gene3D" id="1.10.530.40">
    <property type="match status" value="1"/>
</dbReference>
<evidence type="ECO:0000313" key="5">
    <source>
        <dbReference type="EMBL" id="TDO99758.1"/>
    </source>
</evidence>
<accession>A0A4R6MDH1</accession>
<dbReference type="InterPro" id="IPR036365">
    <property type="entry name" value="PGBD-like_sf"/>
</dbReference>
<protein>
    <submittedName>
        <fullName evidence="5">Uncharacterized protein involved in type VI secretion and phage assembly</fullName>
    </submittedName>
</protein>
<dbReference type="Gene3D" id="3.55.50.10">
    <property type="entry name" value="Baseplate protein-like domains"/>
    <property type="match status" value="1"/>
</dbReference>
<dbReference type="InterPro" id="IPR031922">
    <property type="entry name" value="Pesticin_C"/>
</dbReference>
<comment type="caution">
    <text evidence="5">The sequence shown here is derived from an EMBL/GenBank/DDBJ whole genome shotgun (WGS) entry which is preliminary data.</text>
</comment>
<dbReference type="Gene3D" id="2.30.110.50">
    <property type="match status" value="1"/>
</dbReference>
<dbReference type="Gene3D" id="4.10.220.110">
    <property type="match status" value="1"/>
</dbReference>
<keyword evidence="6" id="KW-1185">Reference proteome</keyword>
<dbReference type="InterPro" id="IPR036366">
    <property type="entry name" value="PGBDSf"/>
</dbReference>
<dbReference type="EMBL" id="SNXC01000009">
    <property type="protein sequence ID" value="TDO99758.1"/>
    <property type="molecule type" value="Genomic_DNA"/>
</dbReference>
<dbReference type="SUPFAM" id="SSF47090">
    <property type="entry name" value="PGBD-like"/>
    <property type="match status" value="1"/>
</dbReference>
<keyword evidence="2" id="KW-0081">Bacteriolytic enzyme</keyword>
<reference evidence="5 6" key="1">
    <citation type="submission" date="2019-03" db="EMBL/GenBank/DDBJ databases">
        <title>Genomic Encyclopedia of Type Strains, Phase III (KMG-III): the genomes of soil and plant-associated and newly described type strains.</title>
        <authorList>
            <person name="Whitman W."/>
        </authorList>
    </citation>
    <scope>NUCLEOTIDE SEQUENCE [LARGE SCALE GENOMIC DNA]</scope>
    <source>
        <strain evidence="5 6">CECT 7378</strain>
    </source>
</reference>
<dbReference type="GO" id="GO:0003796">
    <property type="term" value="F:lysozyme activity"/>
    <property type="evidence" value="ECO:0007669"/>
    <property type="project" value="InterPro"/>
</dbReference>
<feature type="domain" description="Pesticin C-terminal" evidence="4">
    <location>
        <begin position="893"/>
        <end position="1035"/>
    </location>
</feature>
<dbReference type="Gene3D" id="2.40.50.230">
    <property type="entry name" value="Gp5 N-terminal domain"/>
    <property type="match status" value="1"/>
</dbReference>
<dbReference type="InterPro" id="IPR002477">
    <property type="entry name" value="Peptidoglycan-bd-like"/>
</dbReference>
<dbReference type="Pfam" id="PF16754">
    <property type="entry name" value="Pesticin"/>
    <property type="match status" value="1"/>
</dbReference>
<dbReference type="RefSeq" id="WP_133502593.1">
    <property type="nucleotide sequence ID" value="NZ_SNXC01000009.1"/>
</dbReference>
<evidence type="ECO:0000256" key="2">
    <source>
        <dbReference type="ARBA" id="ARBA00022638"/>
    </source>
</evidence>
<evidence type="ECO:0000313" key="6">
    <source>
        <dbReference type="Proteomes" id="UP000294656"/>
    </source>
</evidence>
<feature type="domain" description="Peptidoglycan binding-like" evidence="3">
    <location>
        <begin position="780"/>
        <end position="820"/>
    </location>
</feature>
<dbReference type="InterPro" id="IPR037026">
    <property type="entry name" value="Vgr_OB-fold_dom_sf"/>
</dbReference>
<dbReference type="Proteomes" id="UP000294656">
    <property type="component" value="Unassembled WGS sequence"/>
</dbReference>
<dbReference type="OrthoDB" id="6104912at2"/>
<sequence>MTDHSRTQIFLHLDSGVFPIQTLEGSEAVNDCLDLCVTTSSRLTSGFTDSESRALIGTFATLQIRSGDTERWWYGDIAAVHESWDRGRHFWKVKITNKLQRGTLQTRTKLWMQLSRKELIYRLLEDMGYYRYEITWSVDEVSAPNGPFLQAQESNYDFFKRLLAEVGANFWFNHDADMLHEQLILSNSPYLSKYLPNIEWVQRVSGLSPSHRRNRIVSVLPEFNAVSTRYGAATNAALHHSNRADASQNSLTPTHVNHELFTPPRPEAEATQRALFAQQHANQKALLLEIVSHQPLLTAGHSLVMESSRCLGYQLEQGDIRLVSVQHKASTLSDGSGLQYSNTAVALPRETPIRPERIEPQHLPQFFAARIESQHEYAQLTQNGYYRFRPEFETPTERSEYSHAQASPLVERILPYSSPKTKEGEAVGWHFPMLNDSSILVTCLNNDPNRMAIVGFIPSLGKDGPVSDSNQTQHRIVTSSQNELLMDDSPNNHRFALFTFDGQTMLDLFGSDKEHYIRLTCIYGGINLNASLTVQMSAQESIVFEAGQQIDIKAKQQASIITENDAITFQSAEEMNLESKNNLSITSTEGDVSIWAQAKPITQHAKNGLMQTVSGGNAETLIQGGSTTVQVNGGEMQLESQGDIVITDGTGGIKIDQQGNIKLWGSNVYFDSNSVTFDGEIEYDSGGNESESAPELQVTELTETALLELEPVEHTEGEPARYVRSAPVVNEKNQWTPSRTVRPLPPSNTLKSSLLKTSTYLEKLANENEACVSRGSKRKGDVKRIQRALIAMNFDLGRAGVDGDFGPTTQKRVEDFQKTFKETHTIHLDYQIGESNGTVNRGTLLGLDEALVGEWKNNDDEMDMKWLTVPKGALTFDSEGDDIEGSIYFTRVAHVPNNNGKVIDNSGITIGRGLDIGCRDANEVAQLFAAAAKNAEPISDKLLNWLKGGAGKKKNAAYDYWLTLDKNVPKDEQTITRKMQHYLFLEIYADYQKKAKHLTTKADVCKEYLGDEKKKVDWDALPQNVKDVLIDLTYRGDYTGSKDKRGNTRKQIVPAIYKDQQEGLSGETSNFYGVMLNKKEWTTKFKVDENRIISRIGTLE</sequence>
<proteinExistence type="predicted"/>
<evidence type="ECO:0000259" key="4">
    <source>
        <dbReference type="Pfam" id="PF16754"/>
    </source>
</evidence>
<evidence type="ECO:0000256" key="1">
    <source>
        <dbReference type="ARBA" id="ARBA00022529"/>
    </source>
</evidence>
<dbReference type="GO" id="GO:0031640">
    <property type="term" value="P:killing of cells of another organism"/>
    <property type="evidence" value="ECO:0007669"/>
    <property type="project" value="UniProtKB-KW"/>
</dbReference>
<gene>
    <name evidence="5" type="ORF">DFP79_0761</name>
</gene>
<dbReference type="Gene3D" id="1.10.101.10">
    <property type="entry name" value="PGBD-like superfamily/PGBD"/>
    <property type="match status" value="1"/>
</dbReference>
<dbReference type="Pfam" id="PF05954">
    <property type="entry name" value="Phage_GPD"/>
    <property type="match status" value="1"/>
</dbReference>